<evidence type="ECO:0000313" key="1">
    <source>
        <dbReference type="EMBL" id="MDT0643717.1"/>
    </source>
</evidence>
<keyword evidence="2" id="KW-1185">Reference proteome</keyword>
<dbReference type="RefSeq" id="WP_311535335.1">
    <property type="nucleotide sequence ID" value="NZ_JAVRHQ010000015.1"/>
</dbReference>
<gene>
    <name evidence="1" type="ORF">RM553_12815</name>
</gene>
<reference evidence="1 2" key="1">
    <citation type="submission" date="2023-09" db="EMBL/GenBank/DDBJ databases">
        <authorList>
            <person name="Rey-Velasco X."/>
        </authorList>
    </citation>
    <scope>NUCLEOTIDE SEQUENCE [LARGE SCALE GENOMIC DNA]</scope>
    <source>
        <strain evidence="1 2">F363</strain>
    </source>
</reference>
<dbReference type="EMBL" id="JAVRHQ010000015">
    <property type="protein sequence ID" value="MDT0643717.1"/>
    <property type="molecule type" value="Genomic_DNA"/>
</dbReference>
<comment type="caution">
    <text evidence="1">The sequence shown here is derived from an EMBL/GenBank/DDBJ whole genome shotgun (WGS) entry which is preliminary data.</text>
</comment>
<proteinExistence type="predicted"/>
<protein>
    <submittedName>
        <fullName evidence="1">Uncharacterized protein</fullName>
    </submittedName>
</protein>
<sequence length="67" mass="8009">MSKLSAHIVFATYQAMEEEQKDVFVQLMEEEKKKRLKKPKKKKSIFPEDSKWHPDNIEILVAEMMNE</sequence>
<dbReference type="Proteomes" id="UP001262889">
    <property type="component" value="Unassembled WGS sequence"/>
</dbReference>
<name>A0ABU3CBJ5_9FLAO</name>
<accession>A0ABU3CBJ5</accession>
<organism evidence="1 2">
    <name type="scientific">Autumnicola tepida</name>
    <dbReference type="NCBI Taxonomy" id="3075595"/>
    <lineage>
        <taxon>Bacteria</taxon>
        <taxon>Pseudomonadati</taxon>
        <taxon>Bacteroidota</taxon>
        <taxon>Flavobacteriia</taxon>
        <taxon>Flavobacteriales</taxon>
        <taxon>Flavobacteriaceae</taxon>
        <taxon>Autumnicola</taxon>
    </lineage>
</organism>
<evidence type="ECO:0000313" key="2">
    <source>
        <dbReference type="Proteomes" id="UP001262889"/>
    </source>
</evidence>